<organism evidence="2 3">
    <name type="scientific">Noviluteimonas gilva</name>
    <dbReference type="NCBI Taxonomy" id="2682097"/>
    <lineage>
        <taxon>Bacteria</taxon>
        <taxon>Pseudomonadati</taxon>
        <taxon>Pseudomonadota</taxon>
        <taxon>Gammaproteobacteria</taxon>
        <taxon>Lysobacterales</taxon>
        <taxon>Lysobacteraceae</taxon>
        <taxon>Noviluteimonas</taxon>
    </lineage>
</organism>
<dbReference type="EMBL" id="WOXT01000001">
    <property type="protein sequence ID" value="MUV13545.1"/>
    <property type="molecule type" value="Genomic_DNA"/>
</dbReference>
<name>A0A7C9LWF4_9GAMM</name>
<proteinExistence type="predicted"/>
<evidence type="ECO:0000313" key="3">
    <source>
        <dbReference type="Proteomes" id="UP000479692"/>
    </source>
</evidence>
<sequence>MVDSTDFSSRLDAALAMNGLTNVTFAGLLGPNGQQLVYQWRSRGKIGAPSIPRVRSLLPRTNIDWLQEGHGPAERVSTDLNHPQPNGPKGSRIARLDVHMLSQALGVLEALEFKLKPEKLRVLDAATRLRDFYERLSAGEMMADLIAQIFNDDEQGKYHAHEPGDVGGTSAGS</sequence>
<accession>A0A7C9LWF4</accession>
<reference evidence="2 3" key="1">
    <citation type="submission" date="2019-12" db="EMBL/GenBank/DDBJ databases">
        <authorList>
            <person name="Xu J."/>
        </authorList>
    </citation>
    <scope>NUCLEOTIDE SEQUENCE [LARGE SCALE GENOMIC DNA]</scope>
    <source>
        <strain evidence="2 3">HX-5-24</strain>
    </source>
</reference>
<evidence type="ECO:0000256" key="1">
    <source>
        <dbReference type="SAM" id="MobiDB-lite"/>
    </source>
</evidence>
<comment type="caution">
    <text evidence="2">The sequence shown here is derived from an EMBL/GenBank/DDBJ whole genome shotgun (WGS) entry which is preliminary data.</text>
</comment>
<dbReference type="AlphaFoldDB" id="A0A7C9LWF4"/>
<dbReference type="RefSeq" id="WP_156640729.1">
    <property type="nucleotide sequence ID" value="NZ_WOXT01000001.1"/>
</dbReference>
<gene>
    <name evidence="2" type="ORF">GN331_04905</name>
</gene>
<protein>
    <submittedName>
        <fullName evidence="2">Uncharacterized protein</fullName>
    </submittedName>
</protein>
<dbReference type="Proteomes" id="UP000479692">
    <property type="component" value="Unassembled WGS sequence"/>
</dbReference>
<feature type="region of interest" description="Disordered" evidence="1">
    <location>
        <begin position="71"/>
        <end position="91"/>
    </location>
</feature>
<evidence type="ECO:0000313" key="2">
    <source>
        <dbReference type="EMBL" id="MUV13545.1"/>
    </source>
</evidence>
<keyword evidence="3" id="KW-1185">Reference proteome</keyword>